<evidence type="ECO:0000256" key="1">
    <source>
        <dbReference type="SAM" id="Coils"/>
    </source>
</evidence>
<keyword evidence="3" id="KW-1185">Reference proteome</keyword>
<accession>A0A151AUW7</accession>
<gene>
    <name evidence="2" type="ORF">MOMUL_24110</name>
</gene>
<dbReference type="RefSeq" id="WP_062285175.1">
    <property type="nucleotide sequence ID" value="NZ_LTBC01000012.1"/>
</dbReference>
<reference evidence="2 3" key="1">
    <citation type="submission" date="2016-02" db="EMBL/GenBank/DDBJ databases">
        <title>Genome sequence of Moorella mulderi DSM 14980.</title>
        <authorList>
            <person name="Poehlein A."/>
            <person name="Daniel R."/>
        </authorList>
    </citation>
    <scope>NUCLEOTIDE SEQUENCE [LARGE SCALE GENOMIC DNA]</scope>
    <source>
        <strain evidence="2 3">DSM 14980</strain>
    </source>
</reference>
<dbReference type="OrthoDB" id="9796370at2"/>
<keyword evidence="1" id="KW-0175">Coiled coil</keyword>
<feature type="coiled-coil region" evidence="1">
    <location>
        <begin position="1228"/>
        <end position="1255"/>
    </location>
</feature>
<proteinExistence type="predicted"/>
<sequence>MQWINTTDLKNWASTRDCEEYLPLVIRRLIRATAEDICHIRIPAGDSVVYPGWDGILETTIGNEYLPEGFSVWEIGTDQNIKKKAEKEYQKRKGNPLGVNPKETTFIFITPRIWTRKDEWCKEKIKEGFWKDVKVYDAEVLEEWLEQAPAVGAWLAKYLRIYPEGAIALEDFWIEWSSVTNPPLTSEVVLAGRDKQAESVRKWLNSSPSPLAVQAATSDEALVFLASVINTLPEIEREFILSKAIVLESSDSFRHITVTGRRGLLLIPRFAEIEGTPQATQRGHHVYIPLGPDNKVTTEKIELPRLKRESFIDALKKMGLSESDAQRFSKETGRSLTVLRRRLTKIANQPEWAQADSARDIIPCLLAGRWSEKKAEDKKIISQFAGKPYEAFSEKLLTWMHKSDSPVLKIGEWWRLVSPIDAWFALAPFITEADIQTFKKVALKVLGIINPALELEPQKRWLASIYGKEMPYSETLREGIAQTLVLIAVLGDDTGIPISTSAQTYVDHIVRELLHDADWKLWYSLSDVLPLIAEASPYSFLEAVEMSISQDDTPIMGMFSETGDPISSSSAHPSLLWALEGLAWNPQLLGRVTLILGKLAKLDPGGKLSNRPINSLRDIFLLWFPQTYATLEQRLAAIDTLIEREPEIGWKLLVGLMPRYHDTCTPTHKTRWRQFSEKTDVKTITELLEGIKAITSRLLIHVGSNGHRWAEVLDNFSALPPEDRSNVIAKLLSTAKEISKGRLEVWNRIRSILSRHRSFPDADWALPEKELKEIEKAYSLVEPQNPIERYCWLFEHWPELPEGNERDDYKKLELIIAQRRLEAVKVIKSMGGLQGLIKLAEQTNNPLLVGTSLSEVGLKIEEEEILLSLLEGEDDKKVHFVQGYIHERALKEGINWINSLVEKARSQEWQPNKIVNLFLAFPQYRVVWDLLETFNEAIQEAYWRHCTLWISGLPTEDKIYAINHLIRVKRNFTAIEYSALFAKEIPAILIAQVLRKAATEASSDDSQGLRSYHIEKLFNELDKSTEIKKEVIVQLEWLYLPILAGVTSTRPPKMLHRELTTNPEFFVEVLKYIYTPKNKDQEEEKESIPEDLLRHRANFAYELLHSWKTPPGSNSDGQIDYEKLKAWVVKARELCIKSDRREVGDYHIGQVLAYAKAEKDNIWPPEPVCKILDDIQSKDLDKGFSIAIYNKRGTVTKSLYEGGQQERELAGRFRLYASKWAIRYPRTATILTKIAEDYENEAKQEDKEAEIMDLEY</sequence>
<name>A0A151AUW7_9FIRM</name>
<dbReference type="Proteomes" id="UP000075670">
    <property type="component" value="Unassembled WGS sequence"/>
</dbReference>
<evidence type="ECO:0000313" key="3">
    <source>
        <dbReference type="Proteomes" id="UP000075670"/>
    </source>
</evidence>
<protein>
    <submittedName>
        <fullName evidence="2">Uncharacterized protein</fullName>
    </submittedName>
</protein>
<dbReference type="AlphaFoldDB" id="A0A151AUW7"/>
<dbReference type="PATRIC" id="fig|1122241.3.peg.2568"/>
<dbReference type="EMBL" id="LTBC01000012">
    <property type="protein sequence ID" value="KYH31340.1"/>
    <property type="molecule type" value="Genomic_DNA"/>
</dbReference>
<comment type="caution">
    <text evidence="2">The sequence shown here is derived from an EMBL/GenBank/DDBJ whole genome shotgun (WGS) entry which is preliminary data.</text>
</comment>
<evidence type="ECO:0000313" key="2">
    <source>
        <dbReference type="EMBL" id="KYH31340.1"/>
    </source>
</evidence>
<organism evidence="2 3">
    <name type="scientific">Moorella mulderi DSM 14980</name>
    <dbReference type="NCBI Taxonomy" id="1122241"/>
    <lineage>
        <taxon>Bacteria</taxon>
        <taxon>Bacillati</taxon>
        <taxon>Bacillota</taxon>
        <taxon>Clostridia</taxon>
        <taxon>Neomoorellales</taxon>
        <taxon>Neomoorellaceae</taxon>
        <taxon>Neomoorella</taxon>
    </lineage>
</organism>